<keyword evidence="6" id="KW-0811">Translocation</keyword>
<dbReference type="AlphaFoldDB" id="A0A821HQ11"/>
<evidence type="ECO:0000256" key="1">
    <source>
        <dbReference type="ARBA" id="ARBA00004567"/>
    </source>
</evidence>
<evidence type="ECO:0000256" key="4">
    <source>
        <dbReference type="ARBA" id="ARBA00022816"/>
    </source>
</evidence>
<keyword evidence="7" id="KW-0906">Nuclear pore complex</keyword>
<sequence>MDKIHENKLQHYKRIEDIIKNFEESQAKENKRMQAVHLKSKTHSKSIGPANDLRKERSHTVLRRCLYYLVRFMYILEQQYQADDDETRMKARENVIEYIDQFRPTDDDENLEEEEEEEEENDHDDGEQPNPVSGLSQQQSIFLSNPQPPTPLPSPPKVVASLLQPVVPSPSTVVSPVVISSPSNPSQFPPSIPMNDLGDIKPDTLLTYKKLSSEAQKYEIRYSIVDLPRKKQLASYIKGIMNKLRKETFELLTNELFQFLYGQEKTVSNQAICIKTEEERLLCLSIVATLILAQLLGGDLNDIKTEIFLPLISTISKDSRHTEFGTIFLGRLYKKCPYTVPYYPIRQPHMNDKQYLEALGYIEIQDGDQRRLETETEFLVRMNGLIRLFCKLLITRGPPFDNKLEFAWRWFADVLNLAPRPNITSILIRVFLEEAAEIMVKSYANQFIKILGVIREKYIPRIEKETSSDQMTRLRLKLDKLPK</sequence>
<dbReference type="GO" id="GO:0005543">
    <property type="term" value="F:phospholipid binding"/>
    <property type="evidence" value="ECO:0007669"/>
    <property type="project" value="TreeGrafter"/>
</dbReference>
<keyword evidence="8" id="KW-0539">Nucleus</keyword>
<evidence type="ECO:0000256" key="13">
    <source>
        <dbReference type="SAM" id="MobiDB-lite"/>
    </source>
</evidence>
<reference evidence="14" key="1">
    <citation type="submission" date="2021-02" db="EMBL/GenBank/DDBJ databases">
        <authorList>
            <person name="Nowell W R."/>
        </authorList>
    </citation>
    <scope>NUCLEOTIDE SEQUENCE</scope>
</reference>
<dbReference type="Proteomes" id="UP000663838">
    <property type="component" value="Unassembled WGS sequence"/>
</dbReference>
<feature type="compositionally biased region" description="Pro residues" evidence="13">
    <location>
        <begin position="146"/>
        <end position="156"/>
    </location>
</feature>
<dbReference type="Gene3D" id="1.25.40.510">
    <property type="entry name" value="GLE1-like"/>
    <property type="match status" value="1"/>
</dbReference>
<evidence type="ECO:0000256" key="2">
    <source>
        <dbReference type="ARBA" id="ARBA00011056"/>
    </source>
</evidence>
<keyword evidence="4" id="KW-0509">mRNA transport</keyword>
<evidence type="ECO:0000256" key="8">
    <source>
        <dbReference type="ARBA" id="ARBA00023242"/>
    </source>
</evidence>
<comment type="subcellular location">
    <subcellularLocation>
        <location evidence="1">Nucleus</location>
        <location evidence="1">Nuclear pore complex</location>
    </subcellularLocation>
</comment>
<accession>A0A821HQ11</accession>
<evidence type="ECO:0000256" key="3">
    <source>
        <dbReference type="ARBA" id="ARBA00022448"/>
    </source>
</evidence>
<dbReference type="GO" id="GO:0016973">
    <property type="term" value="P:poly(A)+ mRNA export from nucleus"/>
    <property type="evidence" value="ECO:0007669"/>
    <property type="project" value="InterPro"/>
</dbReference>
<evidence type="ECO:0000256" key="11">
    <source>
        <dbReference type="ARBA" id="ARBA00029983"/>
    </source>
</evidence>
<evidence type="ECO:0000256" key="12">
    <source>
        <dbReference type="ARBA" id="ARBA00030897"/>
    </source>
</evidence>
<gene>
    <name evidence="14" type="ORF">TOA249_LOCUS16324</name>
</gene>
<evidence type="ECO:0000256" key="9">
    <source>
        <dbReference type="ARBA" id="ARBA00024680"/>
    </source>
</evidence>
<dbReference type="PANTHER" id="PTHR12960:SF0">
    <property type="entry name" value="MRNA EXPORT FACTOR GLE1"/>
    <property type="match status" value="1"/>
</dbReference>
<protein>
    <recommendedName>
        <fullName evidence="10">mRNA export factor GLE1</fullName>
    </recommendedName>
    <alternativeName>
        <fullName evidence="12">GLE1 RNA export mediator</fullName>
    </alternativeName>
    <alternativeName>
        <fullName evidence="11">Nucleoporin GLE1</fullName>
    </alternativeName>
</protein>
<dbReference type="InterPro" id="IPR038506">
    <property type="entry name" value="GLE1-like_sf"/>
</dbReference>
<evidence type="ECO:0000313" key="15">
    <source>
        <dbReference type="Proteomes" id="UP000663838"/>
    </source>
</evidence>
<dbReference type="GO" id="GO:0005737">
    <property type="term" value="C:cytoplasm"/>
    <property type="evidence" value="ECO:0007669"/>
    <property type="project" value="TreeGrafter"/>
</dbReference>
<keyword evidence="5" id="KW-0653">Protein transport</keyword>
<dbReference type="EMBL" id="CAJOBS010001106">
    <property type="protein sequence ID" value="CAF4688778.1"/>
    <property type="molecule type" value="Genomic_DNA"/>
</dbReference>
<feature type="compositionally biased region" description="Acidic residues" evidence="13">
    <location>
        <begin position="106"/>
        <end position="127"/>
    </location>
</feature>
<evidence type="ECO:0000313" key="14">
    <source>
        <dbReference type="EMBL" id="CAF4688778.1"/>
    </source>
</evidence>
<dbReference type="PANTHER" id="PTHR12960">
    <property type="entry name" value="GLE-1-RELATED"/>
    <property type="match status" value="1"/>
</dbReference>
<evidence type="ECO:0000256" key="7">
    <source>
        <dbReference type="ARBA" id="ARBA00023132"/>
    </source>
</evidence>
<evidence type="ECO:0000256" key="6">
    <source>
        <dbReference type="ARBA" id="ARBA00023010"/>
    </source>
</evidence>
<evidence type="ECO:0000256" key="10">
    <source>
        <dbReference type="ARBA" id="ARBA00026227"/>
    </source>
</evidence>
<comment type="function">
    <text evidence="9">Required for the export of mRNAs containing poly(A) tails from the nucleus into the cytoplasm. May be involved in the terminal step of the mRNA transport through the nuclear pore complex (NPC).</text>
</comment>
<comment type="caution">
    <text evidence="14">The sequence shown here is derived from an EMBL/GenBank/DDBJ whole genome shotgun (WGS) entry which is preliminary data.</text>
</comment>
<proteinExistence type="inferred from homology"/>
<comment type="similarity">
    <text evidence="2">Belongs to the GLE1 family.</text>
</comment>
<dbReference type="GO" id="GO:0000822">
    <property type="term" value="F:inositol hexakisphosphate binding"/>
    <property type="evidence" value="ECO:0007669"/>
    <property type="project" value="TreeGrafter"/>
</dbReference>
<name>A0A821HQ11_9BILA</name>
<dbReference type="GO" id="GO:0031369">
    <property type="term" value="F:translation initiation factor binding"/>
    <property type="evidence" value="ECO:0007669"/>
    <property type="project" value="TreeGrafter"/>
</dbReference>
<feature type="region of interest" description="Disordered" evidence="13">
    <location>
        <begin position="98"/>
        <end position="157"/>
    </location>
</feature>
<dbReference type="InterPro" id="IPR012476">
    <property type="entry name" value="GLE1"/>
</dbReference>
<feature type="compositionally biased region" description="Polar residues" evidence="13">
    <location>
        <begin position="130"/>
        <end position="145"/>
    </location>
</feature>
<dbReference type="GO" id="GO:0044614">
    <property type="term" value="C:nuclear pore cytoplasmic filaments"/>
    <property type="evidence" value="ECO:0007669"/>
    <property type="project" value="TreeGrafter"/>
</dbReference>
<evidence type="ECO:0000256" key="5">
    <source>
        <dbReference type="ARBA" id="ARBA00022927"/>
    </source>
</evidence>
<dbReference type="GO" id="GO:0015031">
    <property type="term" value="P:protein transport"/>
    <property type="evidence" value="ECO:0007669"/>
    <property type="project" value="UniProtKB-KW"/>
</dbReference>
<organism evidence="14 15">
    <name type="scientific">Rotaria socialis</name>
    <dbReference type="NCBI Taxonomy" id="392032"/>
    <lineage>
        <taxon>Eukaryota</taxon>
        <taxon>Metazoa</taxon>
        <taxon>Spiralia</taxon>
        <taxon>Gnathifera</taxon>
        <taxon>Rotifera</taxon>
        <taxon>Eurotatoria</taxon>
        <taxon>Bdelloidea</taxon>
        <taxon>Philodinida</taxon>
        <taxon>Philodinidae</taxon>
        <taxon>Rotaria</taxon>
    </lineage>
</organism>
<keyword evidence="3" id="KW-0813">Transport</keyword>
<dbReference type="Pfam" id="PF07817">
    <property type="entry name" value="GLE1"/>
    <property type="match status" value="1"/>
</dbReference>